<dbReference type="InterPro" id="IPR050194">
    <property type="entry name" value="Glycosyltransferase_grp1"/>
</dbReference>
<name>A0A8T4LHN8_9ARCH</name>
<dbReference type="InterPro" id="IPR028098">
    <property type="entry name" value="Glyco_trans_4-like_N"/>
</dbReference>
<feature type="domain" description="Glycosyltransferase subfamily 4-like N-terminal" evidence="2">
    <location>
        <begin position="16"/>
        <end position="212"/>
    </location>
</feature>
<protein>
    <submittedName>
        <fullName evidence="3">Glycosyltransferase</fullName>
        <ecNumber evidence="3">2.4.-.-</ecNumber>
    </submittedName>
</protein>
<gene>
    <name evidence="3" type="ORF">J4203_00860</name>
</gene>
<dbReference type="EC" id="2.4.-.-" evidence="3"/>
<keyword evidence="3" id="KW-0328">Glycosyltransferase</keyword>
<keyword evidence="3" id="KW-0808">Transferase</keyword>
<feature type="domain" description="Glycosyl transferase family 1" evidence="1">
    <location>
        <begin position="235"/>
        <end position="380"/>
    </location>
</feature>
<dbReference type="Pfam" id="PF13439">
    <property type="entry name" value="Glyco_transf_4"/>
    <property type="match status" value="1"/>
</dbReference>
<dbReference type="Proteomes" id="UP000678237">
    <property type="component" value="Unassembled WGS sequence"/>
</dbReference>
<dbReference type="SUPFAM" id="SSF53756">
    <property type="entry name" value="UDP-Glycosyltransferase/glycogen phosphorylase"/>
    <property type="match status" value="1"/>
</dbReference>
<dbReference type="PANTHER" id="PTHR45947">
    <property type="entry name" value="SULFOQUINOVOSYL TRANSFERASE SQD2"/>
    <property type="match status" value="1"/>
</dbReference>
<proteinExistence type="predicted"/>
<evidence type="ECO:0000259" key="1">
    <source>
        <dbReference type="Pfam" id="PF00534"/>
    </source>
</evidence>
<accession>A0A8T4LHN8</accession>
<dbReference type="GO" id="GO:0016757">
    <property type="term" value="F:glycosyltransferase activity"/>
    <property type="evidence" value="ECO:0007669"/>
    <property type="project" value="UniProtKB-KW"/>
</dbReference>
<organism evidence="3 4">
    <name type="scientific">Candidatus Iainarchaeum sp</name>
    <dbReference type="NCBI Taxonomy" id="3101447"/>
    <lineage>
        <taxon>Archaea</taxon>
        <taxon>Candidatus Iainarchaeota</taxon>
        <taxon>Candidatus Iainarchaeia</taxon>
        <taxon>Candidatus Iainarchaeales</taxon>
        <taxon>Candidatus Iainarchaeaceae</taxon>
        <taxon>Candidatus Iainarchaeum</taxon>
    </lineage>
</organism>
<dbReference type="EMBL" id="JAGVWE010000002">
    <property type="protein sequence ID" value="MBS3062396.1"/>
    <property type="molecule type" value="Genomic_DNA"/>
</dbReference>
<evidence type="ECO:0000259" key="2">
    <source>
        <dbReference type="Pfam" id="PF13439"/>
    </source>
</evidence>
<dbReference type="PANTHER" id="PTHR45947:SF13">
    <property type="entry name" value="TRANSFERASE"/>
    <property type="match status" value="1"/>
</dbReference>
<evidence type="ECO:0000313" key="4">
    <source>
        <dbReference type="Proteomes" id="UP000678237"/>
    </source>
</evidence>
<sequence>MRLTHVTNYFSPRRLGGTEFYLRDLLREQSKEHKASVAFRRRESSDRDLRSFEENGYFVHCLNFSKSPSKAFGEAGRALFERVLDRDKPDIVHFHSFMELPYSLLDAANERGIPSVFTVHDFSILCPSVSLVKPQGVLCSGHVKGFECFQCHTGHQGLLGLEKAKRLSHLSAYLSYQREGLEALQKFDVILCPSEFAARKLAEFRVPTEKLVPAPFGRTLNPRLRFKSVGGVLRFGFIGELVEEKGIELLLKAFQSLKGVDAELDVYGNGEQAYEEHLVSLAGKRSPINFLGSFDRTYIDRVFERIDVLVIPTLKQETASLLLLEAIACNVPVIASNAGCLPELVKKHNAGLVFEFNDVESLAEKMLEFAEEPHLTEQLSRGMAPPLTLEAHARALEEVYKSLAKR</sequence>
<reference evidence="3" key="2">
    <citation type="submission" date="2021-05" db="EMBL/GenBank/DDBJ databases">
        <title>Protein family content uncovers lineage relationships and bacterial pathway maintenance mechanisms in DPANN archaea.</title>
        <authorList>
            <person name="Castelle C.J."/>
            <person name="Meheust R."/>
            <person name="Jaffe A.L."/>
            <person name="Seitz K."/>
            <person name="Gong X."/>
            <person name="Baker B.J."/>
            <person name="Banfield J.F."/>
        </authorList>
    </citation>
    <scope>NUCLEOTIDE SEQUENCE</scope>
    <source>
        <strain evidence="3">RIFCSPLOWO2_01_FULL_58_19</strain>
    </source>
</reference>
<dbReference type="Gene3D" id="3.40.50.2000">
    <property type="entry name" value="Glycogen Phosphorylase B"/>
    <property type="match status" value="2"/>
</dbReference>
<reference evidence="3" key="1">
    <citation type="submission" date="2021-03" db="EMBL/GenBank/DDBJ databases">
        <authorList>
            <person name="Jaffe A."/>
        </authorList>
    </citation>
    <scope>NUCLEOTIDE SEQUENCE</scope>
    <source>
        <strain evidence="3">RIFCSPLOWO2_01_FULL_58_19</strain>
    </source>
</reference>
<dbReference type="Pfam" id="PF00534">
    <property type="entry name" value="Glycos_transf_1"/>
    <property type="match status" value="1"/>
</dbReference>
<comment type="caution">
    <text evidence="3">The sequence shown here is derived from an EMBL/GenBank/DDBJ whole genome shotgun (WGS) entry which is preliminary data.</text>
</comment>
<dbReference type="InterPro" id="IPR001296">
    <property type="entry name" value="Glyco_trans_1"/>
</dbReference>
<dbReference type="AlphaFoldDB" id="A0A8T4LHN8"/>
<evidence type="ECO:0000313" key="3">
    <source>
        <dbReference type="EMBL" id="MBS3062396.1"/>
    </source>
</evidence>